<reference evidence="1 2" key="1">
    <citation type="journal article" date="2018" name="Genome Announc.">
        <title>Complete genomes of two Megasphaera elsdenii strains, NCIMB 702410 and ATCC 25940.</title>
        <authorList>
            <person name="Hatmaker E.A."/>
            <person name="O'Dell K."/>
            <person name="Riley L.A."/>
            <person name="Klingeman D.M."/>
            <person name="Guss A.M."/>
        </authorList>
    </citation>
    <scope>NUCLEOTIDE SEQUENCE [LARGE SCALE GENOMIC DNA]</scope>
    <source>
        <strain evidence="1 2">NCIMB702410</strain>
    </source>
</reference>
<dbReference type="Proteomes" id="UP000238358">
    <property type="component" value="Chromosome"/>
</dbReference>
<proteinExistence type="predicted"/>
<dbReference type="RefSeq" id="WP_027894615.1">
    <property type="nucleotide sequence ID" value="NZ_CP027569.1"/>
</dbReference>
<accession>A0A2S0M9D5</accession>
<dbReference type="EMBL" id="CP027569">
    <property type="protein sequence ID" value="AVO28052.1"/>
    <property type="molecule type" value="Genomic_DNA"/>
</dbReference>
<protein>
    <submittedName>
        <fullName evidence="1">Uncharacterized protein</fullName>
    </submittedName>
</protein>
<dbReference type="AlphaFoldDB" id="A0A2S0M9D5"/>
<dbReference type="OrthoDB" id="2087233at2"/>
<evidence type="ECO:0000313" key="2">
    <source>
        <dbReference type="Proteomes" id="UP000238358"/>
    </source>
</evidence>
<sequence length="220" mass="24518">MKKLQVTIELIEEMLGTANSDPKIHEEFIASKAPDAASREEEVEALGVEAVVEKGKTIFPKEDGKPFVYSYQIRGFFKAAAGFLQRCKGEKFAVHTNKIKAYKKVIDGCIFVEPRKIMIEMPEGAEIGDCQRPLRAQTAQGERVALANSETVPAGSRMTFVVEIESDQYADAVLEWLAFGCKNGLGQWRNAGKGRYKVIDIKEIKDAESEVDRIKKMLKG</sequence>
<organism evidence="1 2">
    <name type="scientific">Megasphaera elsdenii</name>
    <dbReference type="NCBI Taxonomy" id="907"/>
    <lineage>
        <taxon>Bacteria</taxon>
        <taxon>Bacillati</taxon>
        <taxon>Bacillota</taxon>
        <taxon>Negativicutes</taxon>
        <taxon>Veillonellales</taxon>
        <taxon>Veillonellaceae</taxon>
        <taxon>Megasphaera</taxon>
    </lineage>
</organism>
<gene>
    <name evidence="1" type="ORF">C6Y28_10665</name>
</gene>
<evidence type="ECO:0000313" key="1">
    <source>
        <dbReference type="EMBL" id="AVO28052.1"/>
    </source>
</evidence>
<name>A0A2S0M9D5_MEGEL</name>